<organism evidence="13 14">
    <name type="scientific">Patella caerulea</name>
    <name type="common">Rayed Mediterranean limpet</name>
    <dbReference type="NCBI Taxonomy" id="87958"/>
    <lineage>
        <taxon>Eukaryota</taxon>
        <taxon>Metazoa</taxon>
        <taxon>Spiralia</taxon>
        <taxon>Lophotrochozoa</taxon>
        <taxon>Mollusca</taxon>
        <taxon>Gastropoda</taxon>
        <taxon>Patellogastropoda</taxon>
        <taxon>Patelloidea</taxon>
        <taxon>Patellidae</taxon>
        <taxon>Patella</taxon>
    </lineage>
</organism>
<comment type="caution">
    <text evidence="13">The sequence shown here is derived from an EMBL/GenBank/DDBJ whole genome shotgun (WGS) entry which is preliminary data.</text>
</comment>
<evidence type="ECO:0000256" key="11">
    <source>
        <dbReference type="SAM" id="Phobius"/>
    </source>
</evidence>
<dbReference type="Gene3D" id="3.80.10.10">
    <property type="entry name" value="Ribonuclease Inhibitor"/>
    <property type="match status" value="1"/>
</dbReference>
<dbReference type="Proteomes" id="UP001347796">
    <property type="component" value="Unassembled WGS sequence"/>
</dbReference>
<dbReference type="InterPro" id="IPR032675">
    <property type="entry name" value="LRR_dom_sf"/>
</dbReference>
<dbReference type="Gene3D" id="3.40.50.10140">
    <property type="entry name" value="Toll/interleukin-1 receptor homology (TIR) domain"/>
    <property type="match status" value="1"/>
</dbReference>
<feature type="transmembrane region" description="Helical" evidence="11">
    <location>
        <begin position="627"/>
        <end position="650"/>
    </location>
</feature>
<dbReference type="PANTHER" id="PTHR24365:SF541">
    <property type="entry name" value="PROTEIN TOLL-RELATED"/>
    <property type="match status" value="1"/>
</dbReference>
<dbReference type="GO" id="GO:0004888">
    <property type="term" value="F:transmembrane signaling receptor activity"/>
    <property type="evidence" value="ECO:0007669"/>
    <property type="project" value="InterPro"/>
</dbReference>
<evidence type="ECO:0000256" key="10">
    <source>
        <dbReference type="ARBA" id="ARBA00023180"/>
    </source>
</evidence>
<reference evidence="13 14" key="1">
    <citation type="submission" date="2024-01" db="EMBL/GenBank/DDBJ databases">
        <title>The genome of the rayed Mediterranean limpet Patella caerulea (Linnaeus, 1758).</title>
        <authorList>
            <person name="Anh-Thu Weber A."/>
            <person name="Halstead-Nussloch G."/>
        </authorList>
    </citation>
    <scope>NUCLEOTIDE SEQUENCE [LARGE SCALE GENOMIC DNA]</scope>
    <source>
        <strain evidence="13">AATW-2023a</strain>
        <tissue evidence="13">Whole specimen</tissue>
    </source>
</reference>
<evidence type="ECO:0000256" key="1">
    <source>
        <dbReference type="ARBA" id="ARBA00004479"/>
    </source>
</evidence>
<dbReference type="Pfam" id="PF01582">
    <property type="entry name" value="TIR"/>
    <property type="match status" value="1"/>
</dbReference>
<protein>
    <recommendedName>
        <fullName evidence="12">TIR domain-containing protein</fullName>
    </recommendedName>
</protein>
<dbReference type="PRINTS" id="PR01537">
    <property type="entry name" value="INTRLKN1R1F"/>
</dbReference>
<dbReference type="GO" id="GO:0002224">
    <property type="term" value="P:toll-like receptor signaling pathway"/>
    <property type="evidence" value="ECO:0007669"/>
    <property type="project" value="InterPro"/>
</dbReference>
<keyword evidence="4 11" id="KW-0812">Transmembrane</keyword>
<keyword evidence="3" id="KW-0433">Leucine-rich repeat</keyword>
<dbReference type="InterPro" id="IPR000157">
    <property type="entry name" value="TIR_dom"/>
</dbReference>
<dbReference type="Pfam" id="PF13855">
    <property type="entry name" value="LRR_8"/>
    <property type="match status" value="1"/>
</dbReference>
<keyword evidence="5" id="KW-0732">Signal</keyword>
<proteinExistence type="inferred from homology"/>
<keyword evidence="6" id="KW-0677">Repeat</keyword>
<dbReference type="GO" id="GO:0005886">
    <property type="term" value="C:plasma membrane"/>
    <property type="evidence" value="ECO:0007669"/>
    <property type="project" value="TreeGrafter"/>
</dbReference>
<dbReference type="SUPFAM" id="SSF52047">
    <property type="entry name" value="RNI-like"/>
    <property type="match status" value="1"/>
</dbReference>
<dbReference type="AlphaFoldDB" id="A0AAN8JKA0"/>
<dbReference type="SUPFAM" id="SSF52058">
    <property type="entry name" value="L domain-like"/>
    <property type="match status" value="1"/>
</dbReference>
<dbReference type="GO" id="GO:0006955">
    <property type="term" value="P:immune response"/>
    <property type="evidence" value="ECO:0007669"/>
    <property type="project" value="InterPro"/>
</dbReference>
<dbReference type="PIRSF" id="PIRSF037595">
    <property type="entry name" value="Toll-like_receptor"/>
    <property type="match status" value="1"/>
</dbReference>
<dbReference type="PROSITE" id="PS50104">
    <property type="entry name" value="TIR"/>
    <property type="match status" value="1"/>
</dbReference>
<dbReference type="SUPFAM" id="SSF52200">
    <property type="entry name" value="Toll/Interleukin receptor TIR domain"/>
    <property type="match status" value="1"/>
</dbReference>
<evidence type="ECO:0000256" key="8">
    <source>
        <dbReference type="ARBA" id="ARBA00023136"/>
    </source>
</evidence>
<dbReference type="EMBL" id="JAZGQO010000008">
    <property type="protein sequence ID" value="KAK6179491.1"/>
    <property type="molecule type" value="Genomic_DNA"/>
</dbReference>
<sequence length="822" mass="92695">MLETTQSEHIYCRYNETSVDCSHMTILRVPDNLPVNTTDLDLTFNNITILYNGDFLHLVNLRYLDVSFNPIHTVQSSSFNGLSSLLRLEFNGHVLNYSEASMPVDIFKPLHTLTNLSMRSDISRFYRSPLNDLPDIAFGSLTNLRHLNIDTGPRTVFKSGFSNLTKLRYLVLGDTVAHGTSFSCGLGTLTNETLKGLMKTQITYIQLNGCSLQTFQRDSLKYLTNLTDFIMQGASLMKGDLQNIFKALTVFQNKSMSTVSITNLQSDSIYIAVGSSVHLKTLCPICVSHIDLDSSDIIFLDLQGVPLFNCPLIKCMKSINLRHNRISFGGLSILSFFFVPFFSNLETVDISLQRKLSVDEALSVHHGGHVPSPILLPLFLPPKIKSLNIAGISSNAGPLWDIKFLNGTNVQFLNLSYSGFRDFNHTLIGLESLEIFDLSHNDMSITSKTFFDTFPNLKQLRLNCVQFDNGFILQHGKGLFGQLKKLENFDLSDNDLVFLPSDIFSSLVTLRVINLAFNNLITIPDLTSLGKLNFIDLSHNSFTTLGNNYRKMLDKTAEFNNGLNLSLLGNTFSCDCESTGFLIWLEETSVKLDGGNYSCMDITGQMSYTKTVQTKWKAFQRYCVSGFWLIVSMGGTSFVVVTLISAFIFIKNKMKLKLILLRMIGQNIYPKKRNEFLYDAYIIYTDSIISWVFNELRIELETSGKIKLNLRDRDHVPGGCLADDILEAVRDSWKVVLILTEDFLKSDLAYFTMCNCLSAITLTTPQRLIIVIDHQMRIPTNIDFLLEAVPQRNIITVDIEATHTHFNYSGLADIILYEETSQ</sequence>
<name>A0AAN8JKA0_PATCE</name>
<evidence type="ECO:0000259" key="12">
    <source>
        <dbReference type="PROSITE" id="PS50104"/>
    </source>
</evidence>
<dbReference type="SMART" id="SM00369">
    <property type="entry name" value="LRR_TYP"/>
    <property type="match status" value="5"/>
</dbReference>
<dbReference type="InterPro" id="IPR003591">
    <property type="entry name" value="Leu-rich_rpt_typical-subtyp"/>
</dbReference>
<evidence type="ECO:0000256" key="5">
    <source>
        <dbReference type="ARBA" id="ARBA00022729"/>
    </source>
</evidence>
<keyword evidence="9" id="KW-0675">Receptor</keyword>
<dbReference type="InterPro" id="IPR017241">
    <property type="entry name" value="Toll-like_receptor"/>
</dbReference>
<evidence type="ECO:0000256" key="6">
    <source>
        <dbReference type="ARBA" id="ARBA00022737"/>
    </source>
</evidence>
<keyword evidence="7 11" id="KW-1133">Transmembrane helix</keyword>
<evidence type="ECO:0000256" key="3">
    <source>
        <dbReference type="ARBA" id="ARBA00022614"/>
    </source>
</evidence>
<evidence type="ECO:0000256" key="2">
    <source>
        <dbReference type="ARBA" id="ARBA00009634"/>
    </source>
</evidence>
<keyword evidence="8 11" id="KW-0472">Membrane</keyword>
<evidence type="ECO:0000313" key="13">
    <source>
        <dbReference type="EMBL" id="KAK6179491.1"/>
    </source>
</evidence>
<evidence type="ECO:0000313" key="14">
    <source>
        <dbReference type="Proteomes" id="UP001347796"/>
    </source>
</evidence>
<keyword evidence="14" id="KW-1185">Reference proteome</keyword>
<keyword evidence="10" id="KW-0325">Glycoprotein</keyword>
<dbReference type="PROSITE" id="PS51450">
    <property type="entry name" value="LRR"/>
    <property type="match status" value="1"/>
</dbReference>
<comment type="similarity">
    <text evidence="2">Belongs to the Toll-like receptor family.</text>
</comment>
<dbReference type="Pfam" id="PF00560">
    <property type="entry name" value="LRR_1"/>
    <property type="match status" value="1"/>
</dbReference>
<evidence type="ECO:0000256" key="9">
    <source>
        <dbReference type="ARBA" id="ARBA00023170"/>
    </source>
</evidence>
<gene>
    <name evidence="13" type="ORF">SNE40_011840</name>
</gene>
<accession>A0AAN8JKA0</accession>
<dbReference type="InterPro" id="IPR035897">
    <property type="entry name" value="Toll_tir_struct_dom_sf"/>
</dbReference>
<dbReference type="InterPro" id="IPR001611">
    <property type="entry name" value="Leu-rich_rpt"/>
</dbReference>
<feature type="domain" description="TIR" evidence="12">
    <location>
        <begin position="676"/>
        <end position="803"/>
    </location>
</feature>
<evidence type="ECO:0000256" key="4">
    <source>
        <dbReference type="ARBA" id="ARBA00022692"/>
    </source>
</evidence>
<evidence type="ECO:0000256" key="7">
    <source>
        <dbReference type="ARBA" id="ARBA00022989"/>
    </source>
</evidence>
<dbReference type="PANTHER" id="PTHR24365">
    <property type="entry name" value="TOLL-LIKE RECEPTOR"/>
    <property type="match status" value="1"/>
</dbReference>
<comment type="subcellular location">
    <subcellularLocation>
        <location evidence="1">Membrane</location>
        <topology evidence="1">Single-pass type I membrane protein</topology>
    </subcellularLocation>
</comment>